<protein>
    <submittedName>
        <fullName evidence="4">Uncharacterized protein</fullName>
    </submittedName>
</protein>
<evidence type="ECO:0000313" key="4">
    <source>
        <dbReference type="EMBL" id="KAG9195611.1"/>
    </source>
</evidence>
<gene>
    <name evidence="4" type="ORF">G6011_00732</name>
</gene>
<dbReference type="InterPro" id="IPR017956">
    <property type="entry name" value="AT_hook_DNA-bd_motif"/>
</dbReference>
<comment type="caution">
    <text evidence="4">The sequence shown here is derived from an EMBL/GenBank/DDBJ whole genome shotgun (WGS) entry which is preliminary data.</text>
</comment>
<name>A0AAD4IIM8_9PLEO</name>
<dbReference type="Gene3D" id="3.40.1350.10">
    <property type="match status" value="1"/>
</dbReference>
<evidence type="ECO:0000313" key="5">
    <source>
        <dbReference type="Proteomes" id="UP001199106"/>
    </source>
</evidence>
<dbReference type="AlphaFoldDB" id="A0AAD4IIM8"/>
<keyword evidence="5" id="KW-1185">Reference proteome</keyword>
<dbReference type="Proteomes" id="UP001199106">
    <property type="component" value="Unassembled WGS sequence"/>
</dbReference>
<evidence type="ECO:0000256" key="2">
    <source>
        <dbReference type="ARBA" id="ARBA00023128"/>
    </source>
</evidence>
<evidence type="ECO:0000256" key="3">
    <source>
        <dbReference type="SAM" id="MobiDB-lite"/>
    </source>
</evidence>
<sequence>MRPFLRPSWPDRTPILAWLPQATPHRVPRRIATTSARNAAPVDLPKFSVSPGSRHHNSLPSFFEYAERTGLQLTSSYAVGTVYEYMSALALMRLGFSLLRSGRSDDAGIDLIGHWVLGPLREPMPTIIQCKSRTVNCGPNHIRELEGSFQGIPPDWRKKDVLGLLVTTKKATLGVLRALGQSQWPMGFVLISRQGLIEQFVWNRVASERGLEGVGVTLRHTPRALLGESGEEVDEDEKVSKKIRAKFRNAGTRKDIQLTWMGSPIFPDRDSLDEETLKLIRQITPGEDEAPPVVEVVKRPRGRPKGTTTEVMAKRIVEKVAPRPVGRPWTIWSEKAPTPRGGRIPKKIKEPCGGHIVGRPPGSKTKRRTPRPEPATSIGPKRPVGRPRLNPPIVRRTKLGRPPGSKTKPKAPVDTG</sequence>
<dbReference type="InterPro" id="IPR018828">
    <property type="entry name" value="RRG7"/>
</dbReference>
<dbReference type="SMART" id="SM00384">
    <property type="entry name" value="AT_hook"/>
    <property type="match status" value="4"/>
</dbReference>
<proteinExistence type="predicted"/>
<dbReference type="GO" id="GO:0005739">
    <property type="term" value="C:mitochondrion"/>
    <property type="evidence" value="ECO:0007669"/>
    <property type="project" value="UniProtKB-SubCell"/>
</dbReference>
<organism evidence="4 5">
    <name type="scientific">Alternaria panax</name>
    <dbReference type="NCBI Taxonomy" id="48097"/>
    <lineage>
        <taxon>Eukaryota</taxon>
        <taxon>Fungi</taxon>
        <taxon>Dikarya</taxon>
        <taxon>Ascomycota</taxon>
        <taxon>Pezizomycotina</taxon>
        <taxon>Dothideomycetes</taxon>
        <taxon>Pleosporomycetidae</taxon>
        <taxon>Pleosporales</taxon>
        <taxon>Pleosporineae</taxon>
        <taxon>Pleosporaceae</taxon>
        <taxon>Alternaria</taxon>
        <taxon>Alternaria sect. Panax</taxon>
    </lineage>
</organism>
<feature type="region of interest" description="Disordered" evidence="3">
    <location>
        <begin position="329"/>
        <end position="416"/>
    </location>
</feature>
<accession>A0AAD4IIM8</accession>
<reference evidence="4" key="1">
    <citation type="submission" date="2021-07" db="EMBL/GenBank/DDBJ databases">
        <title>Genome Resource of American Ginseng Black Spot Pathogen Alternaria panax.</title>
        <authorList>
            <person name="Qiu C."/>
            <person name="Wang W."/>
            <person name="Liu Z."/>
        </authorList>
    </citation>
    <scope>NUCLEOTIDE SEQUENCE</scope>
    <source>
        <strain evidence="4">BNCC115425</strain>
    </source>
</reference>
<dbReference type="PANTHER" id="PTHR28133">
    <property type="entry name" value="REQUIRED FOR RESPIRATORY GROWTH PROTEIN 7, MITOCHONDRIAL"/>
    <property type="match status" value="1"/>
</dbReference>
<evidence type="ECO:0000256" key="1">
    <source>
        <dbReference type="ARBA" id="ARBA00004173"/>
    </source>
</evidence>
<dbReference type="Pfam" id="PF10356">
    <property type="entry name" value="RRG7"/>
    <property type="match status" value="2"/>
</dbReference>
<dbReference type="EMBL" id="JAANER010000001">
    <property type="protein sequence ID" value="KAG9195611.1"/>
    <property type="molecule type" value="Genomic_DNA"/>
</dbReference>
<comment type="subcellular location">
    <subcellularLocation>
        <location evidence="1">Mitochondrion</location>
    </subcellularLocation>
</comment>
<keyword evidence="2" id="KW-0496">Mitochondrion</keyword>
<dbReference type="PANTHER" id="PTHR28133:SF1">
    <property type="entry name" value="REQUIRED FOR RESPIRATORY GROWTH PROTEIN 7, MITOCHONDRIAL"/>
    <property type="match status" value="1"/>
</dbReference>
<dbReference type="InterPro" id="IPR011856">
    <property type="entry name" value="tRNA_endonuc-like_dom_sf"/>
</dbReference>
<dbReference type="GO" id="GO:0003677">
    <property type="term" value="F:DNA binding"/>
    <property type="evidence" value="ECO:0007669"/>
    <property type="project" value="InterPro"/>
</dbReference>